<dbReference type="AlphaFoldDB" id="A0A1F4Q1L4"/>
<feature type="transmembrane region" description="Helical" evidence="1">
    <location>
        <begin position="201"/>
        <end position="224"/>
    </location>
</feature>
<sequence length="283" mass="29007">MLKKIVGPLLVIFVLVFSAASCLAVVIGLEGSKQSVIKVGESVTIPLGADVRSVVAVGGSITVLGQVREDVVAVGGSVFLKESASVGGDTVSIGGKVIKEVGAATGGDITEISAGGFSPAIAYFAKGGLLKGLAVFSLLTFISFVIMAVILVALFTPQLGAVSGALERDFLRNFLIGLLITIIFVPVIVVLAVSLVGVVLIPVWVIVISAACIFGYIAAGHLLGKKALQAFRRTNQSMMAETVTGIVLLSIVGLVPVGGFIIKMIAVFCGLGGVYQTRFGTRS</sequence>
<evidence type="ECO:0000259" key="2">
    <source>
        <dbReference type="Pfam" id="PF26514"/>
    </source>
</evidence>
<accession>A0A1F4Q1L4</accession>
<reference evidence="3 4" key="1">
    <citation type="journal article" date="2016" name="Nat. Commun.">
        <title>Thousands of microbial genomes shed light on interconnected biogeochemical processes in an aquifer system.</title>
        <authorList>
            <person name="Anantharaman K."/>
            <person name="Brown C.T."/>
            <person name="Hug L.A."/>
            <person name="Sharon I."/>
            <person name="Castelle C.J."/>
            <person name="Probst A.J."/>
            <person name="Thomas B.C."/>
            <person name="Singh A."/>
            <person name="Wilkins M.J."/>
            <person name="Karaoz U."/>
            <person name="Brodie E.L."/>
            <person name="Williams K.H."/>
            <person name="Hubbard S.S."/>
            <person name="Banfield J.F."/>
        </authorList>
    </citation>
    <scope>NUCLEOTIDE SEQUENCE [LARGE SCALE GENOMIC DNA]</scope>
</reference>
<comment type="caution">
    <text evidence="3">The sequence shown here is derived from an EMBL/GenBank/DDBJ whole genome shotgun (WGS) entry which is preliminary data.</text>
</comment>
<dbReference type="EMBL" id="METM01000020">
    <property type="protein sequence ID" value="OGB89814.1"/>
    <property type="molecule type" value="Genomic_DNA"/>
</dbReference>
<proteinExistence type="predicted"/>
<dbReference type="Proteomes" id="UP000178724">
    <property type="component" value="Unassembled WGS sequence"/>
</dbReference>
<keyword evidence="1" id="KW-1133">Transmembrane helix</keyword>
<feature type="transmembrane region" description="Helical" evidence="1">
    <location>
        <begin position="133"/>
        <end position="154"/>
    </location>
</feature>
<gene>
    <name evidence="3" type="ORF">A2625_05110</name>
</gene>
<keyword evidence="1" id="KW-0812">Transmembrane</keyword>
<evidence type="ECO:0000256" key="1">
    <source>
        <dbReference type="SAM" id="Phobius"/>
    </source>
</evidence>
<dbReference type="Pfam" id="PF26514">
    <property type="entry name" value="DUF8173"/>
    <property type="match status" value="1"/>
</dbReference>
<name>A0A1F4Q1L4_UNCSA</name>
<evidence type="ECO:0000313" key="3">
    <source>
        <dbReference type="EMBL" id="OGB89814.1"/>
    </source>
</evidence>
<organism evidence="3 4">
    <name type="scientific">candidate division WOR-1 bacterium RIFCSPHIGHO2_01_FULL_53_15</name>
    <dbReference type="NCBI Taxonomy" id="1802564"/>
    <lineage>
        <taxon>Bacteria</taxon>
        <taxon>Bacillati</taxon>
        <taxon>Saganbacteria</taxon>
    </lineage>
</organism>
<dbReference type="InterPro" id="IPR058486">
    <property type="entry name" value="DUF8173"/>
</dbReference>
<feature type="transmembrane region" description="Helical" evidence="1">
    <location>
        <begin position="174"/>
        <end position="195"/>
    </location>
</feature>
<feature type="domain" description="DUF8173" evidence="2">
    <location>
        <begin position="138"/>
        <end position="277"/>
    </location>
</feature>
<feature type="transmembrane region" description="Helical" evidence="1">
    <location>
        <begin position="245"/>
        <end position="275"/>
    </location>
</feature>
<keyword evidence="1" id="KW-0472">Membrane</keyword>
<evidence type="ECO:0000313" key="4">
    <source>
        <dbReference type="Proteomes" id="UP000178724"/>
    </source>
</evidence>
<dbReference type="PROSITE" id="PS51257">
    <property type="entry name" value="PROKAR_LIPOPROTEIN"/>
    <property type="match status" value="1"/>
</dbReference>
<protein>
    <recommendedName>
        <fullName evidence="2">DUF8173 domain-containing protein</fullName>
    </recommendedName>
</protein>